<evidence type="ECO:0000256" key="4">
    <source>
        <dbReference type="ARBA" id="ARBA00022989"/>
    </source>
</evidence>
<keyword evidence="5 6" id="KW-0472">Membrane</keyword>
<dbReference type="RefSeq" id="WP_171655016.1">
    <property type="nucleotide sequence ID" value="NZ_WHOD01000102.1"/>
</dbReference>
<evidence type="ECO:0000259" key="7">
    <source>
        <dbReference type="PROSITE" id="PS50850"/>
    </source>
</evidence>
<dbReference type="InterPro" id="IPR020846">
    <property type="entry name" value="MFS_dom"/>
</dbReference>
<evidence type="ECO:0000256" key="3">
    <source>
        <dbReference type="ARBA" id="ARBA00022692"/>
    </source>
</evidence>
<feature type="transmembrane region" description="Helical" evidence="6">
    <location>
        <begin position="42"/>
        <end position="62"/>
    </location>
</feature>
<keyword evidence="2" id="KW-0813">Transport</keyword>
<organism evidence="8 9">
    <name type="scientific">Paenibacillus foliorum</name>
    <dbReference type="NCBI Taxonomy" id="2654974"/>
    <lineage>
        <taxon>Bacteria</taxon>
        <taxon>Bacillati</taxon>
        <taxon>Bacillota</taxon>
        <taxon>Bacilli</taxon>
        <taxon>Bacillales</taxon>
        <taxon>Paenibacillaceae</taxon>
        <taxon>Paenibacillus</taxon>
    </lineage>
</organism>
<reference evidence="8" key="1">
    <citation type="submission" date="2019-10" db="EMBL/GenBank/DDBJ databases">
        <title>Description of Paenibacillus glebae sp. nov.</title>
        <authorList>
            <person name="Carlier A."/>
            <person name="Qi S."/>
        </authorList>
    </citation>
    <scope>NUCLEOTIDE SEQUENCE</scope>
    <source>
        <strain evidence="8">LMG 31456</strain>
    </source>
</reference>
<feature type="transmembrane region" description="Helical" evidence="6">
    <location>
        <begin position="133"/>
        <end position="156"/>
    </location>
</feature>
<gene>
    <name evidence="8" type="ORF">GC093_26655</name>
</gene>
<dbReference type="PANTHER" id="PTHR23531:SF2">
    <property type="entry name" value="PERMEASE"/>
    <property type="match status" value="1"/>
</dbReference>
<feature type="transmembrane region" description="Helical" evidence="6">
    <location>
        <begin position="231"/>
        <end position="249"/>
    </location>
</feature>
<dbReference type="AlphaFoldDB" id="A0A972K1J9"/>
<protein>
    <submittedName>
        <fullName evidence="8">MFS transporter</fullName>
    </submittedName>
</protein>
<evidence type="ECO:0000313" key="8">
    <source>
        <dbReference type="EMBL" id="NOU96774.1"/>
    </source>
</evidence>
<dbReference type="Pfam" id="PF07690">
    <property type="entry name" value="MFS_1"/>
    <property type="match status" value="1"/>
</dbReference>
<dbReference type="GO" id="GO:0005886">
    <property type="term" value="C:plasma membrane"/>
    <property type="evidence" value="ECO:0007669"/>
    <property type="project" value="UniProtKB-SubCell"/>
</dbReference>
<dbReference type="InterPro" id="IPR005829">
    <property type="entry name" value="Sugar_transporter_CS"/>
</dbReference>
<feature type="transmembrane region" description="Helical" evidence="6">
    <location>
        <begin position="9"/>
        <end position="27"/>
    </location>
</feature>
<proteinExistence type="predicted"/>
<evidence type="ECO:0000256" key="1">
    <source>
        <dbReference type="ARBA" id="ARBA00004651"/>
    </source>
</evidence>
<dbReference type="InterPro" id="IPR052714">
    <property type="entry name" value="MFS_Exporter"/>
</dbReference>
<name>A0A972K1J9_9BACL</name>
<dbReference type="EMBL" id="WHOD01000102">
    <property type="protein sequence ID" value="NOU96774.1"/>
    <property type="molecule type" value="Genomic_DNA"/>
</dbReference>
<feature type="transmembrane region" description="Helical" evidence="6">
    <location>
        <begin position="202"/>
        <end position="225"/>
    </location>
</feature>
<feature type="transmembrane region" description="Helical" evidence="6">
    <location>
        <begin position="98"/>
        <end position="121"/>
    </location>
</feature>
<feature type="transmembrane region" description="Helical" evidence="6">
    <location>
        <begin position="287"/>
        <end position="308"/>
    </location>
</feature>
<feature type="transmembrane region" description="Helical" evidence="6">
    <location>
        <begin position="74"/>
        <end position="92"/>
    </location>
</feature>
<keyword evidence="9" id="KW-1185">Reference proteome</keyword>
<evidence type="ECO:0000313" key="9">
    <source>
        <dbReference type="Proteomes" id="UP000641588"/>
    </source>
</evidence>
<dbReference type="PROSITE" id="PS50850">
    <property type="entry name" value="MFS"/>
    <property type="match status" value="1"/>
</dbReference>
<dbReference type="SUPFAM" id="SSF103473">
    <property type="entry name" value="MFS general substrate transporter"/>
    <property type="match status" value="1"/>
</dbReference>
<dbReference type="InterPro" id="IPR011701">
    <property type="entry name" value="MFS"/>
</dbReference>
<feature type="transmembrane region" description="Helical" evidence="6">
    <location>
        <begin position="261"/>
        <end position="281"/>
    </location>
</feature>
<evidence type="ECO:0000256" key="5">
    <source>
        <dbReference type="ARBA" id="ARBA00023136"/>
    </source>
</evidence>
<dbReference type="Proteomes" id="UP000641588">
    <property type="component" value="Unassembled WGS sequence"/>
</dbReference>
<dbReference type="Gene3D" id="1.20.1250.20">
    <property type="entry name" value="MFS general substrate transporter like domains"/>
    <property type="match status" value="1"/>
</dbReference>
<keyword evidence="3 6" id="KW-0812">Transmembrane</keyword>
<feature type="domain" description="Major facilitator superfamily (MFS) profile" evidence="7">
    <location>
        <begin position="8"/>
        <end position="375"/>
    </location>
</feature>
<accession>A0A972K1J9</accession>
<dbReference type="InterPro" id="IPR036259">
    <property type="entry name" value="MFS_trans_sf"/>
</dbReference>
<evidence type="ECO:0000256" key="2">
    <source>
        <dbReference type="ARBA" id="ARBA00022448"/>
    </source>
</evidence>
<comment type="caution">
    <text evidence="8">The sequence shown here is derived from an EMBL/GenBank/DDBJ whole genome shotgun (WGS) entry which is preliminary data.</text>
</comment>
<feature type="transmembrane region" description="Helical" evidence="6">
    <location>
        <begin position="349"/>
        <end position="370"/>
    </location>
</feature>
<dbReference type="PANTHER" id="PTHR23531">
    <property type="entry name" value="QUINOLENE RESISTANCE PROTEIN NORA"/>
    <property type="match status" value="1"/>
</dbReference>
<feature type="transmembrane region" description="Helical" evidence="6">
    <location>
        <begin position="320"/>
        <end position="343"/>
    </location>
</feature>
<dbReference type="CDD" id="cd17489">
    <property type="entry name" value="MFS_YfcJ_like"/>
    <property type="match status" value="1"/>
</dbReference>
<keyword evidence="4 6" id="KW-1133">Transmembrane helix</keyword>
<comment type="subcellular location">
    <subcellularLocation>
        <location evidence="1">Cell membrane</location>
        <topology evidence="1">Multi-pass membrane protein</topology>
    </subcellularLocation>
</comment>
<sequence length="386" mass="41442">MKPLWTKPFIVLSLSTFFLCAGFYLLVPTMPLYIKQLGGDESQVGIVMGLFTLSAVVLRPFIGGLVDQLGRRQFVIWGLILFALSMYAYSWVSGIALLLVLRVLHGASWAISHTAIGTAITDNIPDSRRGEGIAWFGLSMTTAMAIGPLLGIWILERHSFDGLFQIAAGLVVLALLGALVTKMPFQKKARTGPIVFFDKSTLSVTVATFFLAFVYGGVVTFLPLFAASIQVNSGTFFLVYAISLTLVRFASGKLSDRFGEVTVIVPGIILTAIAVIVLTFSSGMLGIIIAAFLFGIGFGSAQPALQAATLNLVRPDQKGLANASFATAFDLGIGLGSILLGWVSQWLGYPALFITCGFSAVVSLVLYLYLSKNNTKKLKLNVIQES</sequence>
<dbReference type="PROSITE" id="PS00216">
    <property type="entry name" value="SUGAR_TRANSPORT_1"/>
    <property type="match status" value="1"/>
</dbReference>
<dbReference type="GO" id="GO:0022857">
    <property type="term" value="F:transmembrane transporter activity"/>
    <property type="evidence" value="ECO:0007669"/>
    <property type="project" value="InterPro"/>
</dbReference>
<evidence type="ECO:0000256" key="6">
    <source>
        <dbReference type="SAM" id="Phobius"/>
    </source>
</evidence>
<feature type="transmembrane region" description="Helical" evidence="6">
    <location>
        <begin position="162"/>
        <end position="181"/>
    </location>
</feature>